<dbReference type="Proteomes" id="UP000887572">
    <property type="component" value="Unplaced"/>
</dbReference>
<evidence type="ECO:0000313" key="2">
    <source>
        <dbReference type="Proteomes" id="UP000887572"/>
    </source>
</evidence>
<name>A0A914IA70_GLORO</name>
<sequence length="245" mass="26859">MLEHTKEEFLSSDGQQQEVLLSWVGCSSSLFLLSQFNLHIWRGCDGTTEWNIVRVEERTNGCERRRCGVCWRGKKRTPSLPMLKLTSDEANHSVIHSSIVRLFAARDLRSLNLSLKRGSVIIFGGKNFPNGRTSPTARVGRTSPTARVGRNHRKNVPNSSGGKNVPNSSGGKNVISSATTTASLQRISTEGGRDPLQPSHSSSSSTFGIRLRIHTSSAKDALHFGRSPPPPPLHKYAPLQPASNR</sequence>
<reference evidence="3" key="1">
    <citation type="submission" date="2022-11" db="UniProtKB">
        <authorList>
            <consortium name="WormBaseParasite"/>
        </authorList>
    </citation>
    <scope>IDENTIFICATION</scope>
</reference>
<evidence type="ECO:0000256" key="1">
    <source>
        <dbReference type="SAM" id="MobiDB-lite"/>
    </source>
</evidence>
<organism evidence="2 3">
    <name type="scientific">Globodera rostochiensis</name>
    <name type="common">Golden nematode worm</name>
    <name type="synonym">Heterodera rostochiensis</name>
    <dbReference type="NCBI Taxonomy" id="31243"/>
    <lineage>
        <taxon>Eukaryota</taxon>
        <taxon>Metazoa</taxon>
        <taxon>Ecdysozoa</taxon>
        <taxon>Nematoda</taxon>
        <taxon>Chromadorea</taxon>
        <taxon>Rhabditida</taxon>
        <taxon>Tylenchina</taxon>
        <taxon>Tylenchomorpha</taxon>
        <taxon>Tylenchoidea</taxon>
        <taxon>Heteroderidae</taxon>
        <taxon>Heteroderinae</taxon>
        <taxon>Globodera</taxon>
    </lineage>
</organism>
<evidence type="ECO:0000313" key="3">
    <source>
        <dbReference type="WBParaSite" id="Gr19_v10_g8107.t1"/>
    </source>
</evidence>
<accession>A0A914IA70</accession>
<proteinExistence type="predicted"/>
<dbReference type="AlphaFoldDB" id="A0A914IA70"/>
<dbReference type="WBParaSite" id="Gr19_v10_g8107.t1">
    <property type="protein sequence ID" value="Gr19_v10_g8107.t1"/>
    <property type="gene ID" value="Gr19_v10_g8107"/>
</dbReference>
<protein>
    <submittedName>
        <fullName evidence="3">Uncharacterized protein</fullName>
    </submittedName>
</protein>
<feature type="region of interest" description="Disordered" evidence="1">
    <location>
        <begin position="130"/>
        <end position="245"/>
    </location>
</feature>
<feature type="compositionally biased region" description="Polar residues" evidence="1">
    <location>
        <begin position="156"/>
        <end position="188"/>
    </location>
</feature>
<keyword evidence="2" id="KW-1185">Reference proteome</keyword>